<comment type="caution">
    <text evidence="4">The sequence shown here is derived from an EMBL/GenBank/DDBJ whole genome shotgun (WGS) entry which is preliminary data.</text>
</comment>
<dbReference type="RefSeq" id="WP_398273398.1">
    <property type="nucleotide sequence ID" value="NZ_JBITLV010000001.1"/>
</dbReference>
<protein>
    <submittedName>
        <fullName evidence="4">Glycosyltransferase family 4 protein</fullName>
    </submittedName>
</protein>
<keyword evidence="5" id="KW-1185">Reference proteome</keyword>
<evidence type="ECO:0000256" key="1">
    <source>
        <dbReference type="ARBA" id="ARBA00022676"/>
    </source>
</evidence>
<keyword evidence="1" id="KW-0328">Glycosyltransferase</keyword>
<keyword evidence="2" id="KW-0808">Transferase</keyword>
<evidence type="ECO:0000259" key="3">
    <source>
        <dbReference type="Pfam" id="PF13439"/>
    </source>
</evidence>
<dbReference type="EMBL" id="JBITLV010000001">
    <property type="protein sequence ID" value="MFI7585473.1"/>
    <property type="molecule type" value="Genomic_DNA"/>
</dbReference>
<dbReference type="SUPFAM" id="SSF53756">
    <property type="entry name" value="UDP-Glycosyltransferase/glycogen phosphorylase"/>
    <property type="match status" value="1"/>
</dbReference>
<evidence type="ECO:0000313" key="4">
    <source>
        <dbReference type="EMBL" id="MFI7585473.1"/>
    </source>
</evidence>
<dbReference type="PANTHER" id="PTHR12526">
    <property type="entry name" value="GLYCOSYLTRANSFERASE"/>
    <property type="match status" value="1"/>
</dbReference>
<feature type="domain" description="Glycosyltransferase subfamily 4-like N-terminal" evidence="3">
    <location>
        <begin position="18"/>
        <end position="160"/>
    </location>
</feature>
<reference evidence="4 5" key="1">
    <citation type="submission" date="2024-10" db="EMBL/GenBank/DDBJ databases">
        <title>The Natural Products Discovery Center: Release of the First 8490 Sequenced Strains for Exploring Actinobacteria Biosynthetic Diversity.</title>
        <authorList>
            <person name="Kalkreuter E."/>
            <person name="Kautsar S.A."/>
            <person name="Yang D."/>
            <person name="Bader C.D."/>
            <person name="Teijaro C.N."/>
            <person name="Fluegel L."/>
            <person name="Davis C.M."/>
            <person name="Simpson J.R."/>
            <person name="Lauterbach L."/>
            <person name="Steele A.D."/>
            <person name="Gui C."/>
            <person name="Meng S."/>
            <person name="Li G."/>
            <person name="Viehrig K."/>
            <person name="Ye F."/>
            <person name="Su P."/>
            <person name="Kiefer A.F."/>
            <person name="Nichols A."/>
            <person name="Cepeda A.J."/>
            <person name="Yan W."/>
            <person name="Fan B."/>
            <person name="Jiang Y."/>
            <person name="Adhikari A."/>
            <person name="Zheng C.-J."/>
            <person name="Schuster L."/>
            <person name="Cowan T.M."/>
            <person name="Smanski M.J."/>
            <person name="Chevrette M.G."/>
            <person name="De Carvalho L.P.S."/>
            <person name="Shen B."/>
        </authorList>
    </citation>
    <scope>NUCLEOTIDE SEQUENCE [LARGE SCALE GENOMIC DNA]</scope>
    <source>
        <strain evidence="4 5">NPDC049639</strain>
    </source>
</reference>
<dbReference type="Pfam" id="PF13439">
    <property type="entry name" value="Glyco_transf_4"/>
    <property type="match status" value="1"/>
</dbReference>
<gene>
    <name evidence="4" type="ORF">ACIB24_00185</name>
</gene>
<dbReference type="Gene3D" id="3.40.50.2000">
    <property type="entry name" value="Glycogen Phosphorylase B"/>
    <property type="match status" value="2"/>
</dbReference>
<organism evidence="4 5">
    <name type="scientific">Spongisporangium articulatum</name>
    <dbReference type="NCBI Taxonomy" id="3362603"/>
    <lineage>
        <taxon>Bacteria</taxon>
        <taxon>Bacillati</taxon>
        <taxon>Actinomycetota</taxon>
        <taxon>Actinomycetes</taxon>
        <taxon>Kineosporiales</taxon>
        <taxon>Kineosporiaceae</taxon>
        <taxon>Spongisporangium</taxon>
    </lineage>
</organism>
<accession>A0ABW8AHK5</accession>
<evidence type="ECO:0000313" key="5">
    <source>
        <dbReference type="Proteomes" id="UP001612915"/>
    </source>
</evidence>
<evidence type="ECO:0000256" key="2">
    <source>
        <dbReference type="ARBA" id="ARBA00022679"/>
    </source>
</evidence>
<dbReference type="CDD" id="cd03802">
    <property type="entry name" value="GT4_AviGT4-like"/>
    <property type="match status" value="1"/>
</dbReference>
<sequence>MRVGLIAPPWIPVPPTAYGGTEAVVDHLARGLAAAGHDVQLFTVGDSTCPVPRLHLHEHGAEPMGDSAAEAAHVLEAYEALADVDIIHDHTVLGPMLALRACPNLPPVVVTNHNPFNPTNTRIFTEIARTADVVAISKSHARSAVDVPITDIVHHGIDLDVYRPGPAATAGSGDYLMFMGRMCADKGVHTAVRVARETGHRLVIATKMREASERQYFSDCVSPLLGPDDVLHVEAPLDVRLDLLHRARALVNPIAWREPFGLVMAEALATGTPVLASPLGAAPEIVDHGVTGFLCHDGGAMIAAVGRLEAISRADCRAAAVERFSMERMARDYADLYRRILDSRPKRAIGLSVRTVVQAAR</sequence>
<dbReference type="Proteomes" id="UP001612915">
    <property type="component" value="Unassembled WGS sequence"/>
</dbReference>
<dbReference type="InterPro" id="IPR028098">
    <property type="entry name" value="Glyco_trans_4-like_N"/>
</dbReference>
<dbReference type="Pfam" id="PF13692">
    <property type="entry name" value="Glyco_trans_1_4"/>
    <property type="match status" value="1"/>
</dbReference>
<proteinExistence type="predicted"/>
<name>A0ABW8AHK5_9ACTN</name>
<dbReference type="PANTHER" id="PTHR12526:SF595">
    <property type="entry name" value="BLL5217 PROTEIN"/>
    <property type="match status" value="1"/>
</dbReference>